<dbReference type="AlphaFoldDB" id="A0A554LCG7"/>
<name>A0A554LCG7_9BACT</name>
<feature type="transmembrane region" description="Helical" evidence="1">
    <location>
        <begin position="106"/>
        <end position="128"/>
    </location>
</feature>
<reference evidence="2 3" key="1">
    <citation type="submission" date="2017-07" db="EMBL/GenBank/DDBJ databases">
        <title>Mechanisms for carbon and nitrogen cycling indicate functional differentiation within the Candidate Phyla Radiation.</title>
        <authorList>
            <person name="Danczak R.E."/>
            <person name="Johnston M.D."/>
            <person name="Kenah C."/>
            <person name="Slattery M."/>
            <person name="Wrighton K.C."/>
            <person name="Wilkins M.J."/>
        </authorList>
    </citation>
    <scope>NUCLEOTIDE SEQUENCE [LARGE SCALE GENOMIC DNA]</scope>
    <source>
        <strain evidence="2">Licking1014_96</strain>
    </source>
</reference>
<comment type="caution">
    <text evidence="2">The sequence shown here is derived from an EMBL/GenBank/DDBJ whole genome shotgun (WGS) entry which is preliminary data.</text>
</comment>
<dbReference type="Proteomes" id="UP000318296">
    <property type="component" value="Unassembled WGS sequence"/>
</dbReference>
<evidence type="ECO:0000256" key="1">
    <source>
        <dbReference type="SAM" id="Phobius"/>
    </source>
</evidence>
<evidence type="ECO:0000313" key="2">
    <source>
        <dbReference type="EMBL" id="TSC90319.1"/>
    </source>
</evidence>
<accession>A0A554LCG7</accession>
<keyword evidence="1" id="KW-1133">Transmembrane helix</keyword>
<feature type="transmembrane region" description="Helical" evidence="1">
    <location>
        <begin position="13"/>
        <end position="40"/>
    </location>
</feature>
<feature type="transmembrane region" description="Helical" evidence="1">
    <location>
        <begin position="60"/>
        <end position="85"/>
    </location>
</feature>
<organism evidence="2 3">
    <name type="scientific">Candidatus Berkelbacteria bacterium Licking1014_96</name>
    <dbReference type="NCBI Taxonomy" id="2017149"/>
    <lineage>
        <taxon>Bacteria</taxon>
        <taxon>Candidatus Berkelbacteria</taxon>
    </lineage>
</organism>
<evidence type="ECO:0000313" key="3">
    <source>
        <dbReference type="Proteomes" id="UP000318296"/>
    </source>
</evidence>
<gene>
    <name evidence="2" type="ORF">CEN92_476</name>
</gene>
<proteinExistence type="predicted"/>
<keyword evidence="1" id="KW-0812">Transmembrane</keyword>
<sequence length="159" mass="18596">MVERSNMYQFKRYAAWIIFGLAFTFLVYLVCRFGLEAWVARTGGHALGLDQLDYNQLSEFYAHVFNPLLIISLFIGALFGIWSAYRGLRFKTWEDKFLRKFSLLRGHWIVLTYLGIFLIAFGVGSFFSEMMVGLSWWFILLGAIIELPFAVEYLKEDKE</sequence>
<protein>
    <submittedName>
        <fullName evidence="2">Uncharacterized protein</fullName>
    </submittedName>
</protein>
<feature type="transmembrane region" description="Helical" evidence="1">
    <location>
        <begin position="134"/>
        <end position="154"/>
    </location>
</feature>
<dbReference type="EMBL" id="VMGH01000084">
    <property type="protein sequence ID" value="TSC90319.1"/>
    <property type="molecule type" value="Genomic_DNA"/>
</dbReference>
<keyword evidence="1" id="KW-0472">Membrane</keyword>